<dbReference type="eggNOG" id="COG0119">
    <property type="taxonomic scope" value="Bacteria"/>
</dbReference>
<dbReference type="InterPro" id="IPR054691">
    <property type="entry name" value="LeuA/HCS_post-cat"/>
</dbReference>
<keyword evidence="4" id="KW-1185">Reference proteome</keyword>
<reference evidence="3" key="1">
    <citation type="submission" date="2009-07" db="EMBL/GenBank/DDBJ databases">
        <authorList>
            <consortium name="US DOE Joint Genome Institute (JGI-PGF)"/>
            <person name="Lucas S."/>
            <person name="Copeland A."/>
            <person name="Lapidus A."/>
            <person name="Glavina del Rio T."/>
            <person name="Tice H."/>
            <person name="Bruce D."/>
            <person name="Goodwin L."/>
            <person name="Pitluck S."/>
            <person name="Larimer F."/>
            <person name="Land M.L."/>
            <person name="Mouttaki H."/>
            <person name="He Z."/>
            <person name="Zhou J."/>
            <person name="Hemme C.L."/>
        </authorList>
    </citation>
    <scope>NUCLEOTIDE SEQUENCE [LARGE SCALE GENOMIC DNA]</scope>
    <source>
        <strain evidence="3">DSM 2782</strain>
    </source>
</reference>
<reference evidence="3" key="2">
    <citation type="submission" date="2011-01" db="EMBL/GenBank/DDBJ databases">
        <title>The Non-contiguous Finished genome of Clostridium papyrosolvens.</title>
        <authorList>
            <person name="Lucas S."/>
            <person name="Copeland A."/>
            <person name="Lapidus A."/>
            <person name="Cheng J.-F."/>
            <person name="Goodwin L."/>
            <person name="Pitluck S."/>
            <person name="Misra M."/>
            <person name="Chertkov O."/>
            <person name="Detter J.C."/>
            <person name="Han C."/>
            <person name="Tapia R."/>
            <person name="Land M."/>
            <person name="Hauser L."/>
            <person name="Kyrpides N."/>
            <person name="Ivanova N."/>
            <person name="Pagani I."/>
            <person name="Mouttaki H."/>
            <person name="He Z."/>
            <person name="Zhou J."/>
            <person name="Hemme C.L."/>
            <person name="Woyke T."/>
        </authorList>
    </citation>
    <scope>NUCLEOTIDE SEQUENCE [LARGE SCALE GENOMIC DNA]</scope>
    <source>
        <strain evidence="3">DSM 2782</strain>
    </source>
</reference>
<evidence type="ECO:0000313" key="3">
    <source>
        <dbReference type="EMBL" id="EGD46306.1"/>
    </source>
</evidence>
<dbReference type="RefSeq" id="WP_004621692.1">
    <property type="nucleotide sequence ID" value="NZ_ACXX02000015.1"/>
</dbReference>
<sequence length="318" mass="35897">MIKITDITLCTFNYKAAPEQKLSQLYSLLLQTGISYIEIDIPLFELIKETVDKAKTVLRIHYPTQISTFPGFAGYVCRLGSFETPPNLISEIQVNDIRELNQITKYSENKNVRIIGLDDLLIHDYVNTFEKIKEIFSGRLEFCPQNRYYCATALAAEWVLNEGENIAVSFSGAGGFAALEELVMILRIAKRHKPNMDLSVFREIKELYQELTGCHIAGNKAVIGDHIFDVESGIHVDGILKKSSNYEPFEPKVVGMSRNIVIGKHSGKSAVELKLKEYGVIPKNEKISLLLTRIREESIRLGRGLNDSEFISIAMKFS</sequence>
<keyword evidence="1" id="KW-0808">Transferase</keyword>
<dbReference type="OrthoDB" id="503431at2"/>
<dbReference type="PANTHER" id="PTHR42880:SF1">
    <property type="entry name" value="ISOPROPYLMALATE_HOMOCITRATE_CITRAMALATE SYNTHASE FAMILY PROTEIN"/>
    <property type="match status" value="1"/>
</dbReference>
<evidence type="ECO:0000256" key="1">
    <source>
        <dbReference type="ARBA" id="ARBA00022679"/>
    </source>
</evidence>
<dbReference type="InterPro" id="IPR013785">
    <property type="entry name" value="Aldolase_TIM"/>
</dbReference>
<dbReference type="Gene3D" id="1.10.238.260">
    <property type="match status" value="1"/>
</dbReference>
<proteinExistence type="predicted"/>
<dbReference type="STRING" id="588581.Cpap_0919"/>
<dbReference type="PANTHER" id="PTHR42880">
    <property type="entry name" value="HOMOCITRATE SYNTHASE"/>
    <property type="match status" value="1"/>
</dbReference>
<dbReference type="Gene3D" id="3.20.20.70">
    <property type="entry name" value="Aldolase class I"/>
    <property type="match status" value="1"/>
</dbReference>
<gene>
    <name evidence="3" type="ORF">Cpap_0919</name>
</gene>
<dbReference type="Pfam" id="PF22617">
    <property type="entry name" value="HCS_D2"/>
    <property type="match status" value="1"/>
</dbReference>
<dbReference type="EMBL" id="ACXX02000015">
    <property type="protein sequence ID" value="EGD46306.1"/>
    <property type="molecule type" value="Genomic_DNA"/>
</dbReference>
<protein>
    <submittedName>
        <fullName evidence="3">Isopropylmalate/homocitrate/citramalate synthase-like protein</fullName>
    </submittedName>
</protein>
<evidence type="ECO:0000313" key="4">
    <source>
        <dbReference type="Proteomes" id="UP000003860"/>
    </source>
</evidence>
<dbReference type="AlphaFoldDB" id="F1TH66"/>
<evidence type="ECO:0000259" key="2">
    <source>
        <dbReference type="Pfam" id="PF22617"/>
    </source>
</evidence>
<name>F1TH66_9FIRM</name>
<feature type="domain" description="2-isopropylmalate synthase/homocitrate synthase post-catalytic" evidence="2">
    <location>
        <begin position="222"/>
        <end position="296"/>
    </location>
</feature>
<accession>F1TH66</accession>
<dbReference type="GO" id="GO:0016740">
    <property type="term" value="F:transferase activity"/>
    <property type="evidence" value="ECO:0007669"/>
    <property type="project" value="UniProtKB-KW"/>
</dbReference>
<comment type="caution">
    <text evidence="3">The sequence shown here is derived from an EMBL/GenBank/DDBJ whole genome shotgun (WGS) entry which is preliminary data.</text>
</comment>
<organism evidence="3 4">
    <name type="scientific">Ruminiclostridium papyrosolvens DSM 2782</name>
    <dbReference type="NCBI Taxonomy" id="588581"/>
    <lineage>
        <taxon>Bacteria</taxon>
        <taxon>Bacillati</taxon>
        <taxon>Bacillota</taxon>
        <taxon>Clostridia</taxon>
        <taxon>Eubacteriales</taxon>
        <taxon>Oscillospiraceae</taxon>
        <taxon>Ruminiclostridium</taxon>
    </lineage>
</organism>
<dbReference type="SUPFAM" id="SSF51569">
    <property type="entry name" value="Aldolase"/>
    <property type="match status" value="1"/>
</dbReference>
<dbReference type="Proteomes" id="UP000003860">
    <property type="component" value="Unassembled WGS sequence"/>
</dbReference>